<dbReference type="RefSeq" id="WP_343802439.1">
    <property type="nucleotide sequence ID" value="NZ_BAAADJ010000061.1"/>
</dbReference>
<dbReference type="Proteomes" id="UP001500782">
    <property type="component" value="Unassembled WGS sequence"/>
</dbReference>
<reference evidence="1 2" key="1">
    <citation type="journal article" date="2019" name="Int. J. Syst. Evol. Microbiol.">
        <title>The Global Catalogue of Microorganisms (GCM) 10K type strain sequencing project: providing services to taxonomists for standard genome sequencing and annotation.</title>
        <authorList>
            <consortium name="The Broad Institute Genomics Platform"/>
            <consortium name="The Broad Institute Genome Sequencing Center for Infectious Disease"/>
            <person name="Wu L."/>
            <person name="Ma J."/>
        </authorList>
    </citation>
    <scope>NUCLEOTIDE SEQUENCE [LARGE SCALE GENOMIC DNA]</scope>
    <source>
        <strain evidence="1 2">JCM 9731</strain>
    </source>
</reference>
<accession>A0ABN0WP00</accession>
<evidence type="ECO:0000313" key="1">
    <source>
        <dbReference type="EMBL" id="GAA0343015.1"/>
    </source>
</evidence>
<protein>
    <submittedName>
        <fullName evidence="1">Uncharacterized protein</fullName>
    </submittedName>
</protein>
<gene>
    <name evidence="1" type="ORF">GCM10008967_36870</name>
</gene>
<evidence type="ECO:0000313" key="2">
    <source>
        <dbReference type="Proteomes" id="UP001500782"/>
    </source>
</evidence>
<name>A0ABN0WP00_9BACI</name>
<proteinExistence type="predicted"/>
<keyword evidence="2" id="KW-1185">Reference proteome</keyword>
<comment type="caution">
    <text evidence="1">The sequence shown here is derived from an EMBL/GenBank/DDBJ whole genome shotgun (WGS) entry which is preliminary data.</text>
</comment>
<sequence>MEQGFPPNHPGDWARIEGERSILNPTQLTLLESWECSRDADQIMDTLKNMIPEFKGVHQTLAEIVEVDTQTEWVDTILSKVL</sequence>
<organism evidence="1 2">
    <name type="scientific">Bacillus carboniphilus</name>
    <dbReference type="NCBI Taxonomy" id="86663"/>
    <lineage>
        <taxon>Bacteria</taxon>
        <taxon>Bacillati</taxon>
        <taxon>Bacillota</taxon>
        <taxon>Bacilli</taxon>
        <taxon>Bacillales</taxon>
        <taxon>Bacillaceae</taxon>
        <taxon>Bacillus</taxon>
    </lineage>
</organism>
<dbReference type="EMBL" id="BAAADJ010000061">
    <property type="protein sequence ID" value="GAA0343015.1"/>
    <property type="molecule type" value="Genomic_DNA"/>
</dbReference>